<proteinExistence type="predicted"/>
<keyword evidence="2" id="KW-1185">Reference proteome</keyword>
<reference evidence="1" key="1">
    <citation type="submission" date="2019-10" db="EMBL/GenBank/DDBJ databases">
        <authorList>
            <consortium name="DOE Joint Genome Institute"/>
            <person name="Kuo A."/>
            <person name="Miyauchi S."/>
            <person name="Kiss E."/>
            <person name="Drula E."/>
            <person name="Kohler A."/>
            <person name="Sanchez-Garcia M."/>
            <person name="Andreopoulos B."/>
            <person name="Barry K.W."/>
            <person name="Bonito G."/>
            <person name="Buee M."/>
            <person name="Carver A."/>
            <person name="Chen C."/>
            <person name="Cichocki N."/>
            <person name="Clum A."/>
            <person name="Culley D."/>
            <person name="Crous P.W."/>
            <person name="Fauchery L."/>
            <person name="Girlanda M."/>
            <person name="Hayes R."/>
            <person name="Keri Z."/>
            <person name="Labutti K."/>
            <person name="Lipzen A."/>
            <person name="Lombard V."/>
            <person name="Magnuson J."/>
            <person name="Maillard F."/>
            <person name="Morin E."/>
            <person name="Murat C."/>
            <person name="Nolan M."/>
            <person name="Ohm R."/>
            <person name="Pangilinan J."/>
            <person name="Pereira M."/>
            <person name="Perotto S."/>
            <person name="Peter M."/>
            <person name="Riley R."/>
            <person name="Sitrit Y."/>
            <person name="Stielow B."/>
            <person name="Szollosi G."/>
            <person name="Zifcakova L."/>
            <person name="Stursova M."/>
            <person name="Spatafora J.W."/>
            <person name="Tedersoo L."/>
            <person name="Vaario L.-M."/>
            <person name="Yamada A."/>
            <person name="Yan M."/>
            <person name="Wang P."/>
            <person name="Xu J."/>
            <person name="Bruns T."/>
            <person name="Baldrian P."/>
            <person name="Vilgalys R."/>
            <person name="Henrissat B."/>
            <person name="Grigoriev I.V."/>
            <person name="Hibbett D."/>
            <person name="Nagy L.G."/>
            <person name="Martin F.M."/>
        </authorList>
    </citation>
    <scope>NUCLEOTIDE SEQUENCE</scope>
    <source>
        <strain evidence="1">P2</strain>
    </source>
</reference>
<sequence>MSISYPPNAYYTPGDEVGMDHHGEYGTWKTKGWVKMAKGKDWSRIQMYLQLSGAYGSNDRLGTFEGKMGAAPGQPSENIRAARGGAFLAAKSLSGTPKGALQILARSTLNSAELQNPLKPLESDPQNNSSESCPALASHTLSLRNL</sequence>
<dbReference type="Proteomes" id="UP000886501">
    <property type="component" value="Unassembled WGS sequence"/>
</dbReference>
<organism evidence="1 2">
    <name type="scientific">Thelephora ganbajun</name>
    <name type="common">Ganba fungus</name>
    <dbReference type="NCBI Taxonomy" id="370292"/>
    <lineage>
        <taxon>Eukaryota</taxon>
        <taxon>Fungi</taxon>
        <taxon>Dikarya</taxon>
        <taxon>Basidiomycota</taxon>
        <taxon>Agaricomycotina</taxon>
        <taxon>Agaricomycetes</taxon>
        <taxon>Thelephorales</taxon>
        <taxon>Thelephoraceae</taxon>
        <taxon>Thelephora</taxon>
    </lineage>
</organism>
<gene>
    <name evidence="1" type="ORF">BDM02DRAFT_3268393</name>
</gene>
<reference evidence="1" key="2">
    <citation type="journal article" date="2020" name="Nat. Commun.">
        <title>Large-scale genome sequencing of mycorrhizal fungi provides insights into the early evolution of symbiotic traits.</title>
        <authorList>
            <person name="Miyauchi S."/>
            <person name="Kiss E."/>
            <person name="Kuo A."/>
            <person name="Drula E."/>
            <person name="Kohler A."/>
            <person name="Sanchez-Garcia M."/>
            <person name="Morin E."/>
            <person name="Andreopoulos B."/>
            <person name="Barry K.W."/>
            <person name="Bonito G."/>
            <person name="Buee M."/>
            <person name="Carver A."/>
            <person name="Chen C."/>
            <person name="Cichocki N."/>
            <person name="Clum A."/>
            <person name="Culley D."/>
            <person name="Crous P.W."/>
            <person name="Fauchery L."/>
            <person name="Girlanda M."/>
            <person name="Hayes R.D."/>
            <person name="Keri Z."/>
            <person name="LaButti K."/>
            <person name="Lipzen A."/>
            <person name="Lombard V."/>
            <person name="Magnuson J."/>
            <person name="Maillard F."/>
            <person name="Murat C."/>
            <person name="Nolan M."/>
            <person name="Ohm R.A."/>
            <person name="Pangilinan J."/>
            <person name="Pereira M.F."/>
            <person name="Perotto S."/>
            <person name="Peter M."/>
            <person name="Pfister S."/>
            <person name="Riley R."/>
            <person name="Sitrit Y."/>
            <person name="Stielow J.B."/>
            <person name="Szollosi G."/>
            <person name="Zifcakova L."/>
            <person name="Stursova M."/>
            <person name="Spatafora J.W."/>
            <person name="Tedersoo L."/>
            <person name="Vaario L.M."/>
            <person name="Yamada A."/>
            <person name="Yan M."/>
            <person name="Wang P."/>
            <person name="Xu J."/>
            <person name="Bruns T."/>
            <person name="Baldrian P."/>
            <person name="Vilgalys R."/>
            <person name="Dunand C."/>
            <person name="Henrissat B."/>
            <person name="Grigoriev I.V."/>
            <person name="Hibbett D."/>
            <person name="Nagy L.G."/>
            <person name="Martin F.M."/>
        </authorList>
    </citation>
    <scope>NUCLEOTIDE SEQUENCE</scope>
    <source>
        <strain evidence="1">P2</strain>
    </source>
</reference>
<evidence type="ECO:0000313" key="1">
    <source>
        <dbReference type="EMBL" id="KAF9649838.1"/>
    </source>
</evidence>
<accession>A0ACB6ZKI1</accession>
<protein>
    <submittedName>
        <fullName evidence="1">Uncharacterized protein</fullName>
    </submittedName>
</protein>
<evidence type="ECO:0000313" key="2">
    <source>
        <dbReference type="Proteomes" id="UP000886501"/>
    </source>
</evidence>
<dbReference type="EMBL" id="MU117992">
    <property type="protein sequence ID" value="KAF9649838.1"/>
    <property type="molecule type" value="Genomic_DNA"/>
</dbReference>
<name>A0ACB6ZKI1_THEGA</name>
<comment type="caution">
    <text evidence="1">The sequence shown here is derived from an EMBL/GenBank/DDBJ whole genome shotgun (WGS) entry which is preliminary data.</text>
</comment>